<accession>A0AA40CZQ4</accession>
<evidence type="ECO:0000256" key="1">
    <source>
        <dbReference type="SAM" id="MobiDB-lite"/>
    </source>
</evidence>
<feature type="region of interest" description="Disordered" evidence="1">
    <location>
        <begin position="308"/>
        <end position="349"/>
    </location>
</feature>
<feature type="compositionally biased region" description="Basic residues" evidence="1">
    <location>
        <begin position="329"/>
        <end position="342"/>
    </location>
</feature>
<proteinExistence type="predicted"/>
<reference evidence="2" key="1">
    <citation type="submission" date="2023-06" db="EMBL/GenBank/DDBJ databases">
        <title>Genome-scale phylogeny and comparative genomics of the fungal order Sordariales.</title>
        <authorList>
            <consortium name="Lawrence Berkeley National Laboratory"/>
            <person name="Hensen N."/>
            <person name="Bonometti L."/>
            <person name="Westerberg I."/>
            <person name="Brannstrom I.O."/>
            <person name="Guillou S."/>
            <person name="Cros-Aarteil S."/>
            <person name="Calhoun S."/>
            <person name="Haridas S."/>
            <person name="Kuo A."/>
            <person name="Mondo S."/>
            <person name="Pangilinan J."/>
            <person name="Riley R."/>
            <person name="Labutti K."/>
            <person name="Andreopoulos B."/>
            <person name="Lipzen A."/>
            <person name="Chen C."/>
            <person name="Yanf M."/>
            <person name="Daum C."/>
            <person name="Ng V."/>
            <person name="Clum A."/>
            <person name="Steindorff A."/>
            <person name="Ohm R."/>
            <person name="Martin F."/>
            <person name="Silar P."/>
            <person name="Natvig D."/>
            <person name="Lalanne C."/>
            <person name="Gautier V."/>
            <person name="Ament-Velasquez S.L."/>
            <person name="Kruys A."/>
            <person name="Hutchinson M.I."/>
            <person name="Powell A.J."/>
            <person name="Barry K."/>
            <person name="Miller A.N."/>
            <person name="Grigoriev I.V."/>
            <person name="Debuchy R."/>
            <person name="Gladieux P."/>
            <person name="Thoren M.H."/>
            <person name="Johannesson H."/>
        </authorList>
    </citation>
    <scope>NUCLEOTIDE SEQUENCE</scope>
    <source>
        <strain evidence="2">SMH2532-1</strain>
    </source>
</reference>
<feature type="compositionally biased region" description="Low complexity" evidence="1">
    <location>
        <begin position="319"/>
        <end position="328"/>
    </location>
</feature>
<dbReference type="EMBL" id="JAULSV010000001">
    <property type="protein sequence ID" value="KAK0655178.1"/>
    <property type="molecule type" value="Genomic_DNA"/>
</dbReference>
<dbReference type="Proteomes" id="UP001174936">
    <property type="component" value="Unassembled WGS sequence"/>
</dbReference>
<evidence type="ECO:0000313" key="2">
    <source>
        <dbReference type="EMBL" id="KAK0655178.1"/>
    </source>
</evidence>
<gene>
    <name evidence="2" type="ORF">B0T16DRAFT_450910</name>
</gene>
<name>A0AA40CZQ4_9PEZI</name>
<keyword evidence="3" id="KW-1185">Reference proteome</keyword>
<comment type="caution">
    <text evidence="2">The sequence shown here is derived from an EMBL/GenBank/DDBJ whole genome shotgun (WGS) entry which is preliminary data.</text>
</comment>
<evidence type="ECO:0000313" key="3">
    <source>
        <dbReference type="Proteomes" id="UP001174936"/>
    </source>
</evidence>
<protein>
    <submittedName>
        <fullName evidence="2">Uncharacterized protein</fullName>
    </submittedName>
</protein>
<dbReference type="AlphaFoldDB" id="A0AA40CZQ4"/>
<sequence length="389" mass="43753">MAGKQTAPKRSRARPPPIQTPPSRKRQIDTDTDTDTDHKPQPKGARLTRKNLALFNKIGKKSSTHRESTSESQETLSSTAPGFALQVSKNGILPPFRSKPPTNFEVFQERRAQSRATASPPEARRRRLCPELQLIFTGLPEGLGFNDGLSAPQPDYVEGLEEGEFEPFPVREIIDGAVLYENDPYSLSSYFGAALVYARNKALAYIGMSDPPGAAAVTTDGTILDQFAHYAEKTKDGKTKYHQYRIKSTNLIISHESFEEGRRSLRNAQDFARDQSYAPRDDLREHYQQHQPSTLPSVEGTTQAILSVPDSQPPMFENTTPRVLTPTRRTPKRRRCMRKKSTTSKSGRYYHKHSDGTISWYAGEEDEYDYYGLWDIDLGGGETCYNPSL</sequence>
<organism evidence="2 3">
    <name type="scientific">Cercophora newfieldiana</name>
    <dbReference type="NCBI Taxonomy" id="92897"/>
    <lineage>
        <taxon>Eukaryota</taxon>
        <taxon>Fungi</taxon>
        <taxon>Dikarya</taxon>
        <taxon>Ascomycota</taxon>
        <taxon>Pezizomycotina</taxon>
        <taxon>Sordariomycetes</taxon>
        <taxon>Sordariomycetidae</taxon>
        <taxon>Sordariales</taxon>
        <taxon>Lasiosphaeriaceae</taxon>
        <taxon>Cercophora</taxon>
    </lineage>
</organism>
<feature type="compositionally biased region" description="Low complexity" evidence="1">
    <location>
        <begin position="70"/>
        <end position="79"/>
    </location>
</feature>
<feature type="region of interest" description="Disordered" evidence="1">
    <location>
        <begin position="1"/>
        <end position="82"/>
    </location>
</feature>